<evidence type="ECO:0000256" key="1">
    <source>
        <dbReference type="SAM" id="Coils"/>
    </source>
</evidence>
<gene>
    <name evidence="3" type="ORF">ADUPG1_009514</name>
</gene>
<feature type="region of interest" description="Disordered" evidence="2">
    <location>
        <begin position="34"/>
        <end position="54"/>
    </location>
</feature>
<organism evidence="3 4">
    <name type="scientific">Aduncisulcus paluster</name>
    <dbReference type="NCBI Taxonomy" id="2918883"/>
    <lineage>
        <taxon>Eukaryota</taxon>
        <taxon>Metamonada</taxon>
        <taxon>Carpediemonas-like organisms</taxon>
        <taxon>Aduncisulcus</taxon>
    </lineage>
</organism>
<reference evidence="3" key="1">
    <citation type="submission" date="2022-03" db="EMBL/GenBank/DDBJ databases">
        <title>Draft genome sequence of Aduncisulcus paluster, a free-living microaerophilic Fornicata.</title>
        <authorList>
            <person name="Yuyama I."/>
            <person name="Kume K."/>
            <person name="Tamura T."/>
            <person name="Inagaki Y."/>
            <person name="Hashimoto T."/>
        </authorList>
    </citation>
    <scope>NUCLEOTIDE SEQUENCE</scope>
    <source>
        <strain evidence="3">NY0171</strain>
    </source>
</reference>
<dbReference type="Proteomes" id="UP001057375">
    <property type="component" value="Unassembled WGS sequence"/>
</dbReference>
<sequence length="256" mass="28596">MPSPEEHSTSPAAAHEYYAYLPLNRELAAARDSLRKHLQKRRGSPSSSHGLTFKGTETHIKKALDALRGDEVGNGCIETLVEIITSISSEYEEYVATTHRNADIASSEKRELLKKVTDAEKSAFHARTEAREDAAEAFEALRSSLTRKTKRIEEMRHELAESELLLVKLQEQLYEAQKNAMMCAISKKKVSIGVSTDLSSREIELSLRETGRAVRRANHAEEELKRMKEEYGSALEDREYLLSAAQSALSAGSGFK</sequence>
<dbReference type="EMBL" id="BQXS01011256">
    <property type="protein sequence ID" value="GKT36574.1"/>
    <property type="molecule type" value="Genomic_DNA"/>
</dbReference>
<name>A0ABQ5KVX3_9EUKA</name>
<evidence type="ECO:0000256" key="2">
    <source>
        <dbReference type="SAM" id="MobiDB-lite"/>
    </source>
</evidence>
<comment type="caution">
    <text evidence="3">The sequence shown here is derived from an EMBL/GenBank/DDBJ whole genome shotgun (WGS) entry which is preliminary data.</text>
</comment>
<evidence type="ECO:0000313" key="4">
    <source>
        <dbReference type="Proteomes" id="UP001057375"/>
    </source>
</evidence>
<evidence type="ECO:0000313" key="3">
    <source>
        <dbReference type="EMBL" id="GKT36574.1"/>
    </source>
</evidence>
<keyword evidence="4" id="KW-1185">Reference proteome</keyword>
<feature type="coiled-coil region" evidence="1">
    <location>
        <begin position="138"/>
        <end position="179"/>
    </location>
</feature>
<feature type="coiled-coil region" evidence="1">
    <location>
        <begin position="210"/>
        <end position="237"/>
    </location>
</feature>
<accession>A0ABQ5KVX3</accession>
<keyword evidence="1" id="KW-0175">Coiled coil</keyword>
<protein>
    <submittedName>
        <fullName evidence="3">Uncharacterized protein</fullName>
    </submittedName>
</protein>
<proteinExistence type="predicted"/>